<dbReference type="AlphaFoldDB" id="U9ULM9"/>
<sequence>MSLKKAPKFRKIQKSDDLICYYGGTNQLLLLKEAETEFRSSISKLKEADYKPDFHIEGTRHSGRFLDRILKVSVLYRFLKRIKGCWASLDELNLECKE</sequence>
<name>U9ULM9_RHIID</name>
<protein>
    <submittedName>
        <fullName evidence="1">Uncharacterized protein</fullName>
    </submittedName>
</protein>
<evidence type="ECO:0000313" key="1">
    <source>
        <dbReference type="EMBL" id="ESA20582.1"/>
    </source>
</evidence>
<dbReference type="EMBL" id="KI277193">
    <property type="protein sequence ID" value="ESA20582.1"/>
    <property type="molecule type" value="Genomic_DNA"/>
</dbReference>
<gene>
    <name evidence="1" type="ORF">GLOINDRAFT_18378</name>
</gene>
<accession>U9ULM9</accession>
<organism evidence="1">
    <name type="scientific">Rhizophagus irregularis (strain DAOM 181602 / DAOM 197198 / MUCL 43194)</name>
    <name type="common">Arbuscular mycorrhizal fungus</name>
    <name type="synonym">Glomus intraradices</name>
    <dbReference type="NCBI Taxonomy" id="747089"/>
    <lineage>
        <taxon>Eukaryota</taxon>
        <taxon>Fungi</taxon>
        <taxon>Fungi incertae sedis</taxon>
        <taxon>Mucoromycota</taxon>
        <taxon>Glomeromycotina</taxon>
        <taxon>Glomeromycetes</taxon>
        <taxon>Glomerales</taxon>
        <taxon>Glomeraceae</taxon>
        <taxon>Rhizophagus</taxon>
    </lineage>
</organism>
<dbReference type="HOGENOM" id="CLU_2334705_0_0_1"/>
<reference evidence="1" key="1">
    <citation type="submission" date="2013-07" db="EMBL/GenBank/DDBJ databases">
        <title>The genome of an arbuscular mycorrhizal fungus provides insights into the evolution of the oldest plant symbiosis.</title>
        <authorList>
            <consortium name="DOE Joint Genome Institute"/>
            <person name="Tisserant E."/>
            <person name="Malbreil M."/>
            <person name="Kuo A."/>
            <person name="Kohler A."/>
            <person name="Symeonidi A."/>
            <person name="Balestrini R."/>
            <person name="Charron P."/>
            <person name="Duensing N."/>
            <person name="Frei-dit-Frey N."/>
            <person name="Gianinazzi-Pearson V."/>
            <person name="Gilbert B."/>
            <person name="Handa Y."/>
            <person name="Hijri M."/>
            <person name="Kaul R."/>
            <person name="Kawaguchi M."/>
            <person name="Krajinski F."/>
            <person name="Lammers P."/>
            <person name="Lapierre D."/>
            <person name="Masclaux F.G."/>
            <person name="Murat C."/>
            <person name="Morin E."/>
            <person name="Ndikumana S."/>
            <person name="Pagni M."/>
            <person name="Petitpierre D."/>
            <person name="Requena N."/>
            <person name="Rosikiewicz P."/>
            <person name="Riley R."/>
            <person name="Saito K."/>
            <person name="San Clemente H."/>
            <person name="Shapiro H."/>
            <person name="van Tuinen D."/>
            <person name="Becard G."/>
            <person name="Bonfante P."/>
            <person name="Paszkowski U."/>
            <person name="Shachar-Hill Y."/>
            <person name="Young J.P."/>
            <person name="Sanders I.R."/>
            <person name="Henrissat B."/>
            <person name="Rensing S.A."/>
            <person name="Grigoriev I.V."/>
            <person name="Corradi N."/>
            <person name="Roux C."/>
            <person name="Martin F."/>
        </authorList>
    </citation>
    <scope>NUCLEOTIDE SEQUENCE</scope>
    <source>
        <strain evidence="1">DAOM 197198</strain>
    </source>
</reference>
<proteinExistence type="predicted"/>